<gene>
    <name evidence="3" type="ORF">N657DRAFT_649807</name>
</gene>
<reference evidence="3" key="2">
    <citation type="submission" date="2023-05" db="EMBL/GenBank/DDBJ databases">
        <authorList>
            <consortium name="Lawrence Berkeley National Laboratory"/>
            <person name="Steindorff A."/>
            <person name="Hensen N."/>
            <person name="Bonometti L."/>
            <person name="Westerberg I."/>
            <person name="Brannstrom I.O."/>
            <person name="Guillou S."/>
            <person name="Cros-Aarteil S."/>
            <person name="Calhoun S."/>
            <person name="Haridas S."/>
            <person name="Kuo A."/>
            <person name="Mondo S."/>
            <person name="Pangilinan J."/>
            <person name="Riley R."/>
            <person name="Labutti K."/>
            <person name="Andreopoulos B."/>
            <person name="Lipzen A."/>
            <person name="Chen C."/>
            <person name="Yanf M."/>
            <person name="Daum C."/>
            <person name="Ng V."/>
            <person name="Clum A."/>
            <person name="Ohm R."/>
            <person name="Martin F."/>
            <person name="Silar P."/>
            <person name="Natvig D."/>
            <person name="Lalanne C."/>
            <person name="Gautier V."/>
            <person name="Ament-Velasquez S.L."/>
            <person name="Kruys A."/>
            <person name="Hutchinson M.I."/>
            <person name="Powell A.J."/>
            <person name="Barry K."/>
            <person name="Miller A.N."/>
            <person name="Grigoriev I.V."/>
            <person name="Debuchy R."/>
            <person name="Gladieux P."/>
            <person name="Thoren M.H."/>
            <person name="Johannesson H."/>
        </authorList>
    </citation>
    <scope>NUCLEOTIDE SEQUENCE</scope>
    <source>
        <strain evidence="3">CBS 731.68</strain>
    </source>
</reference>
<evidence type="ECO:0000256" key="2">
    <source>
        <dbReference type="SAM" id="MobiDB-lite"/>
    </source>
</evidence>
<evidence type="ECO:0000313" key="3">
    <source>
        <dbReference type="EMBL" id="KAK4119848.1"/>
    </source>
</evidence>
<dbReference type="RefSeq" id="XP_062643621.1">
    <property type="nucleotide sequence ID" value="XM_062793804.1"/>
</dbReference>
<keyword evidence="4" id="KW-1185">Reference proteome</keyword>
<feature type="region of interest" description="Disordered" evidence="2">
    <location>
        <begin position="391"/>
        <end position="410"/>
    </location>
</feature>
<feature type="coiled-coil region" evidence="1">
    <location>
        <begin position="138"/>
        <end position="244"/>
    </location>
</feature>
<dbReference type="GeneID" id="87830573"/>
<feature type="region of interest" description="Disordered" evidence="2">
    <location>
        <begin position="290"/>
        <end position="335"/>
    </location>
</feature>
<accession>A0AAN6TSD4</accession>
<dbReference type="AlphaFoldDB" id="A0AAN6TSD4"/>
<keyword evidence="1" id="KW-0175">Coiled coil</keyword>
<sequence>MFTTREAAQTQPDTWVVEDIQIRKVVHLHQLPGHLKAPTTTTTTTKTPLNARPKIETDSEMDAFEKELRALQAVREQERGLRDMKTRDKLKGREWEMEGGRGYPTILAIEKEIMAREMLEWEKKVALRRAVEEELYHVRKERVLREQAERERELTREKEARVEKERERVRREMEEKLQKEQEKEVLNKVRELELEEAAVARAVEESIFTEAARKLVDEMREKERMQEIAEKMRMEAEAKAYEERLRRRVEGKRGGYESNTDGFDEPTAPFGPLLPPLVSEVRAFVEEDWQRPPYSPKPDAYPPTYPGGQKDIPYPPHETARYGYAPPPTTGPPRIEGNGRGLRWGVRDLGVDQTDTLGWCKRGKDGRRWCEKTTERWETVIRREGEGRDGYRRYKKSRSSPNAFREVGGV</sequence>
<feature type="compositionally biased region" description="Pro residues" evidence="2">
    <location>
        <begin position="293"/>
        <end position="305"/>
    </location>
</feature>
<reference evidence="3" key="1">
    <citation type="journal article" date="2023" name="Mol. Phylogenet. Evol.">
        <title>Genome-scale phylogeny and comparative genomics of the fungal order Sordariales.</title>
        <authorList>
            <person name="Hensen N."/>
            <person name="Bonometti L."/>
            <person name="Westerberg I."/>
            <person name="Brannstrom I.O."/>
            <person name="Guillou S."/>
            <person name="Cros-Aarteil S."/>
            <person name="Calhoun S."/>
            <person name="Haridas S."/>
            <person name="Kuo A."/>
            <person name="Mondo S."/>
            <person name="Pangilinan J."/>
            <person name="Riley R."/>
            <person name="LaButti K."/>
            <person name="Andreopoulos B."/>
            <person name="Lipzen A."/>
            <person name="Chen C."/>
            <person name="Yan M."/>
            <person name="Daum C."/>
            <person name="Ng V."/>
            <person name="Clum A."/>
            <person name="Steindorff A."/>
            <person name="Ohm R.A."/>
            <person name="Martin F."/>
            <person name="Silar P."/>
            <person name="Natvig D.O."/>
            <person name="Lalanne C."/>
            <person name="Gautier V."/>
            <person name="Ament-Velasquez S.L."/>
            <person name="Kruys A."/>
            <person name="Hutchinson M.I."/>
            <person name="Powell A.J."/>
            <person name="Barry K."/>
            <person name="Miller A.N."/>
            <person name="Grigoriev I.V."/>
            <person name="Debuchy R."/>
            <person name="Gladieux P."/>
            <person name="Hiltunen Thoren M."/>
            <person name="Johannesson H."/>
        </authorList>
    </citation>
    <scope>NUCLEOTIDE SEQUENCE</scope>
    <source>
        <strain evidence="3">CBS 731.68</strain>
    </source>
</reference>
<evidence type="ECO:0000313" key="4">
    <source>
        <dbReference type="Proteomes" id="UP001302602"/>
    </source>
</evidence>
<dbReference type="EMBL" id="MU853244">
    <property type="protein sequence ID" value="KAK4119848.1"/>
    <property type="molecule type" value="Genomic_DNA"/>
</dbReference>
<organism evidence="3 4">
    <name type="scientific">Parathielavia appendiculata</name>
    <dbReference type="NCBI Taxonomy" id="2587402"/>
    <lineage>
        <taxon>Eukaryota</taxon>
        <taxon>Fungi</taxon>
        <taxon>Dikarya</taxon>
        <taxon>Ascomycota</taxon>
        <taxon>Pezizomycotina</taxon>
        <taxon>Sordariomycetes</taxon>
        <taxon>Sordariomycetidae</taxon>
        <taxon>Sordariales</taxon>
        <taxon>Chaetomiaceae</taxon>
        <taxon>Parathielavia</taxon>
    </lineage>
</organism>
<evidence type="ECO:0000256" key="1">
    <source>
        <dbReference type="SAM" id="Coils"/>
    </source>
</evidence>
<dbReference type="Proteomes" id="UP001302602">
    <property type="component" value="Unassembled WGS sequence"/>
</dbReference>
<name>A0AAN6TSD4_9PEZI</name>
<feature type="coiled-coil region" evidence="1">
    <location>
        <begin position="54"/>
        <end position="81"/>
    </location>
</feature>
<comment type="caution">
    <text evidence="3">The sequence shown here is derived from an EMBL/GenBank/DDBJ whole genome shotgun (WGS) entry which is preliminary data.</text>
</comment>
<proteinExistence type="predicted"/>
<protein>
    <submittedName>
        <fullName evidence="3">Uncharacterized protein</fullName>
    </submittedName>
</protein>